<proteinExistence type="predicted"/>
<dbReference type="RefSeq" id="WP_113983799.1">
    <property type="nucleotide sequence ID" value="NZ_QMEY01000014.1"/>
</dbReference>
<dbReference type="AlphaFoldDB" id="A0A366LT54"/>
<keyword evidence="2" id="KW-1185">Reference proteome</keyword>
<gene>
    <name evidence="1" type="ORF">DP939_28185</name>
</gene>
<sequence>MNDHRTALISGLRDMADFLHDNPDIPVPRSDVSVLHFPARSEDAEMCAQVDHIAALLDSAIDQEDAAYGHYSTGIRFGPVEYRAVAVLAERRARHEALISYEGCVIPEETS</sequence>
<protein>
    <submittedName>
        <fullName evidence="1">Uncharacterized protein</fullName>
    </submittedName>
</protein>
<reference evidence="1 2" key="1">
    <citation type="submission" date="2018-06" db="EMBL/GenBank/DDBJ databases">
        <title>Sphaerisporangium craniellae sp. nov., isolated from a marine sponge in the South China Sea.</title>
        <authorList>
            <person name="Li L."/>
        </authorList>
    </citation>
    <scope>NUCLEOTIDE SEQUENCE [LARGE SCALE GENOMIC DNA]</scope>
    <source>
        <strain evidence="1 2">LHW63015</strain>
    </source>
</reference>
<evidence type="ECO:0000313" key="1">
    <source>
        <dbReference type="EMBL" id="RBQ16937.1"/>
    </source>
</evidence>
<comment type="caution">
    <text evidence="1">The sequence shown here is derived from an EMBL/GenBank/DDBJ whole genome shotgun (WGS) entry which is preliminary data.</text>
</comment>
<organism evidence="1 2">
    <name type="scientific">Spongiactinospora rosea</name>
    <dbReference type="NCBI Taxonomy" id="2248750"/>
    <lineage>
        <taxon>Bacteria</taxon>
        <taxon>Bacillati</taxon>
        <taxon>Actinomycetota</taxon>
        <taxon>Actinomycetes</taxon>
        <taxon>Streptosporangiales</taxon>
        <taxon>Streptosporangiaceae</taxon>
        <taxon>Spongiactinospora</taxon>
    </lineage>
</organism>
<dbReference type="Proteomes" id="UP000253303">
    <property type="component" value="Unassembled WGS sequence"/>
</dbReference>
<evidence type="ECO:0000313" key="2">
    <source>
        <dbReference type="Proteomes" id="UP000253303"/>
    </source>
</evidence>
<name>A0A366LT54_9ACTN</name>
<dbReference type="OrthoDB" id="3430876at2"/>
<accession>A0A366LT54</accession>
<dbReference type="EMBL" id="QMEY01000014">
    <property type="protein sequence ID" value="RBQ16937.1"/>
    <property type="molecule type" value="Genomic_DNA"/>
</dbReference>